<evidence type="ECO:0000313" key="2">
    <source>
        <dbReference type="Proteomes" id="UP000681967"/>
    </source>
</evidence>
<gene>
    <name evidence="1" type="ORF">BYL167_LOCUS77469</name>
</gene>
<sequence length="70" mass="8122">MKSFLKIGDAVQLYRPVRAYPWPIDIFYFLSSNDDDIPIALFNCLENVNANVPYVLQIVSEIFINEGYFT</sequence>
<evidence type="ECO:0000313" key="1">
    <source>
        <dbReference type="EMBL" id="CAF5171914.1"/>
    </source>
</evidence>
<protein>
    <submittedName>
        <fullName evidence="1">Uncharacterized protein</fullName>
    </submittedName>
</protein>
<dbReference type="EMBL" id="CAJOBH010282265">
    <property type="protein sequence ID" value="CAF5171914.1"/>
    <property type="molecule type" value="Genomic_DNA"/>
</dbReference>
<comment type="caution">
    <text evidence="1">The sequence shown here is derived from an EMBL/GenBank/DDBJ whole genome shotgun (WGS) entry which is preliminary data.</text>
</comment>
<organism evidence="1 2">
    <name type="scientific">Rotaria magnacalcarata</name>
    <dbReference type="NCBI Taxonomy" id="392030"/>
    <lineage>
        <taxon>Eukaryota</taxon>
        <taxon>Metazoa</taxon>
        <taxon>Spiralia</taxon>
        <taxon>Gnathifera</taxon>
        <taxon>Rotifera</taxon>
        <taxon>Eurotatoria</taxon>
        <taxon>Bdelloidea</taxon>
        <taxon>Philodinida</taxon>
        <taxon>Philodinidae</taxon>
        <taxon>Rotaria</taxon>
    </lineage>
</organism>
<name>A0A8S3GUB7_9BILA</name>
<proteinExistence type="predicted"/>
<feature type="non-terminal residue" evidence="1">
    <location>
        <position position="70"/>
    </location>
</feature>
<accession>A0A8S3GUB7</accession>
<reference evidence="1" key="1">
    <citation type="submission" date="2021-02" db="EMBL/GenBank/DDBJ databases">
        <authorList>
            <person name="Nowell W R."/>
        </authorList>
    </citation>
    <scope>NUCLEOTIDE SEQUENCE</scope>
</reference>
<dbReference type="Proteomes" id="UP000681967">
    <property type="component" value="Unassembled WGS sequence"/>
</dbReference>
<dbReference type="AlphaFoldDB" id="A0A8S3GUB7"/>